<reference evidence="1 2" key="1">
    <citation type="submission" date="2018-07" db="EMBL/GenBank/DDBJ databases">
        <title>Halomonas rutogse sp. nov., isolated from Lake TangqianCo on Tibetan Plateau.</title>
        <authorList>
            <person name="Lu H."/>
            <person name="Xing P."/>
            <person name="Wu Q."/>
        </authorList>
    </citation>
    <scope>NUCLEOTIDE SEQUENCE [LARGE SCALE GENOMIC DNA]</scope>
    <source>
        <strain evidence="1 2">TQ8S</strain>
    </source>
</reference>
<keyword evidence="2" id="KW-1185">Reference proteome</keyword>
<accession>A0A368U5F8</accession>
<proteinExistence type="predicted"/>
<protein>
    <submittedName>
        <fullName evidence="1">Transposase</fullName>
    </submittedName>
</protein>
<organism evidence="1 2">
    <name type="scientific">Vreelandella rituensis</name>
    <dbReference type="NCBI Taxonomy" id="2282306"/>
    <lineage>
        <taxon>Bacteria</taxon>
        <taxon>Pseudomonadati</taxon>
        <taxon>Pseudomonadota</taxon>
        <taxon>Gammaproteobacteria</taxon>
        <taxon>Oceanospirillales</taxon>
        <taxon>Halomonadaceae</taxon>
        <taxon>Vreelandella</taxon>
    </lineage>
</organism>
<evidence type="ECO:0000313" key="1">
    <source>
        <dbReference type="EMBL" id="RCV92255.1"/>
    </source>
</evidence>
<dbReference type="Proteomes" id="UP000253204">
    <property type="component" value="Unassembled WGS sequence"/>
</dbReference>
<comment type="caution">
    <text evidence="1">The sequence shown here is derived from an EMBL/GenBank/DDBJ whole genome shotgun (WGS) entry which is preliminary data.</text>
</comment>
<gene>
    <name evidence="1" type="ORF">DU506_08675</name>
</gene>
<dbReference type="EMBL" id="QPIJ01000016">
    <property type="protein sequence ID" value="RCV92255.1"/>
    <property type="molecule type" value="Genomic_DNA"/>
</dbReference>
<name>A0A368U5F8_9GAMM</name>
<sequence length="93" mass="11096">MIRTDKWPLQTTLQQRQLMQDTRDEYRAFCRALSVVVLNNWATLQQAPSFSVAVERLIHPTKKNPSPRHHYFAQRFYKFPSYLRRAAIEFVKG</sequence>
<feature type="non-terminal residue" evidence="1">
    <location>
        <position position="93"/>
    </location>
</feature>
<dbReference type="AlphaFoldDB" id="A0A368U5F8"/>
<evidence type="ECO:0000313" key="2">
    <source>
        <dbReference type="Proteomes" id="UP000253204"/>
    </source>
</evidence>